<dbReference type="PANTHER" id="PTHR44196:SF1">
    <property type="entry name" value="DEHYDROGENASE_REDUCTASE SDR FAMILY MEMBER 7B"/>
    <property type="match status" value="1"/>
</dbReference>
<accession>A0A919SC29</accession>
<dbReference type="SUPFAM" id="SSF51735">
    <property type="entry name" value="NAD(P)-binding Rossmann-fold domains"/>
    <property type="match status" value="1"/>
</dbReference>
<dbReference type="EMBL" id="BOQP01000006">
    <property type="protein sequence ID" value="GIM68808.1"/>
    <property type="molecule type" value="Genomic_DNA"/>
</dbReference>
<dbReference type="PRINTS" id="PR00080">
    <property type="entry name" value="SDRFAMILY"/>
</dbReference>
<dbReference type="AlphaFoldDB" id="A0A919SC29"/>
<dbReference type="InterPro" id="IPR002347">
    <property type="entry name" value="SDR_fam"/>
</dbReference>
<keyword evidence="2" id="KW-0560">Oxidoreductase</keyword>
<name>A0A919SC29_9ACTN</name>
<evidence type="ECO:0000256" key="3">
    <source>
        <dbReference type="RuleBase" id="RU000363"/>
    </source>
</evidence>
<dbReference type="CDD" id="cd05233">
    <property type="entry name" value="SDR_c"/>
    <property type="match status" value="1"/>
</dbReference>
<dbReference type="Gene3D" id="3.40.50.720">
    <property type="entry name" value="NAD(P)-binding Rossmann-like Domain"/>
    <property type="match status" value="1"/>
</dbReference>
<organism evidence="5 6">
    <name type="scientific">Winogradskya consettensis</name>
    <dbReference type="NCBI Taxonomy" id="113560"/>
    <lineage>
        <taxon>Bacteria</taxon>
        <taxon>Bacillati</taxon>
        <taxon>Actinomycetota</taxon>
        <taxon>Actinomycetes</taxon>
        <taxon>Micromonosporales</taxon>
        <taxon>Micromonosporaceae</taxon>
        <taxon>Winogradskya</taxon>
    </lineage>
</organism>
<dbReference type="InterPro" id="IPR057326">
    <property type="entry name" value="KR_dom"/>
</dbReference>
<evidence type="ECO:0000256" key="1">
    <source>
        <dbReference type="ARBA" id="ARBA00006484"/>
    </source>
</evidence>
<reference evidence="5" key="1">
    <citation type="submission" date="2021-03" db="EMBL/GenBank/DDBJ databases">
        <title>Whole genome shotgun sequence of Actinoplanes consettensis NBRC 14913.</title>
        <authorList>
            <person name="Komaki H."/>
            <person name="Tamura T."/>
        </authorList>
    </citation>
    <scope>NUCLEOTIDE SEQUENCE</scope>
    <source>
        <strain evidence="5">NBRC 14913</strain>
    </source>
</reference>
<dbReference type="RefSeq" id="WP_212996209.1">
    <property type="nucleotide sequence ID" value="NZ_BAAATW010000001.1"/>
</dbReference>
<evidence type="ECO:0000259" key="4">
    <source>
        <dbReference type="SMART" id="SM00822"/>
    </source>
</evidence>
<evidence type="ECO:0000256" key="2">
    <source>
        <dbReference type="ARBA" id="ARBA00023002"/>
    </source>
</evidence>
<comment type="similarity">
    <text evidence="1 3">Belongs to the short-chain dehydrogenases/reductases (SDR) family.</text>
</comment>
<keyword evidence="6" id="KW-1185">Reference proteome</keyword>
<evidence type="ECO:0000313" key="5">
    <source>
        <dbReference type="EMBL" id="GIM68808.1"/>
    </source>
</evidence>
<dbReference type="GO" id="GO:0016491">
    <property type="term" value="F:oxidoreductase activity"/>
    <property type="evidence" value="ECO:0007669"/>
    <property type="project" value="UniProtKB-KW"/>
</dbReference>
<gene>
    <name evidence="5" type="ORF">Aco04nite_12360</name>
</gene>
<comment type="caution">
    <text evidence="5">The sequence shown here is derived from an EMBL/GenBank/DDBJ whole genome shotgun (WGS) entry which is preliminary data.</text>
</comment>
<dbReference type="PANTHER" id="PTHR44196">
    <property type="entry name" value="DEHYDROGENASE/REDUCTASE SDR FAMILY MEMBER 7B"/>
    <property type="match status" value="1"/>
</dbReference>
<proteinExistence type="inferred from homology"/>
<dbReference type="Pfam" id="PF00106">
    <property type="entry name" value="adh_short"/>
    <property type="match status" value="1"/>
</dbReference>
<evidence type="ECO:0000313" key="6">
    <source>
        <dbReference type="Proteomes" id="UP000680865"/>
    </source>
</evidence>
<dbReference type="InterPro" id="IPR036291">
    <property type="entry name" value="NAD(P)-bd_dom_sf"/>
</dbReference>
<sequence>MTDSLTGKVVIVTGASSGIGEATARLLHEAGAHPVLAARRSDRLETLSKELGGALAVTTDVTDPAQVHALATAAADRHGRVDALVNNAGAGYHRRIEEIDPAEYLGLLNLNVVSVVNGIQAVLPHLRAAGGGRIVNVSSGSTRAVTPGVGSYAATKCAVNMLSDVARLELADDNIQVTLLLPSITATEFGGGMFQDRTVVRPGGLVPQSSEYVGRVILRALRTGEARIDIPHGPEQPDFPDVS</sequence>
<dbReference type="GO" id="GO:0016020">
    <property type="term" value="C:membrane"/>
    <property type="evidence" value="ECO:0007669"/>
    <property type="project" value="TreeGrafter"/>
</dbReference>
<dbReference type="SMART" id="SM00822">
    <property type="entry name" value="PKS_KR"/>
    <property type="match status" value="1"/>
</dbReference>
<feature type="domain" description="Ketoreductase" evidence="4">
    <location>
        <begin position="8"/>
        <end position="187"/>
    </location>
</feature>
<dbReference type="PRINTS" id="PR00081">
    <property type="entry name" value="GDHRDH"/>
</dbReference>
<dbReference type="Proteomes" id="UP000680865">
    <property type="component" value="Unassembled WGS sequence"/>
</dbReference>
<protein>
    <submittedName>
        <fullName evidence="5">Oxidoreductase</fullName>
    </submittedName>
</protein>